<proteinExistence type="predicted"/>
<comment type="caution">
    <text evidence="2">The sequence shown here is derived from an EMBL/GenBank/DDBJ whole genome shotgun (WGS) entry which is preliminary data.</text>
</comment>
<dbReference type="PANTHER" id="PTHR33490">
    <property type="entry name" value="BLR5614 PROTEIN-RELATED"/>
    <property type="match status" value="1"/>
</dbReference>
<dbReference type="PANTHER" id="PTHR33490:SF12">
    <property type="entry name" value="BLL5557 PROTEIN"/>
    <property type="match status" value="1"/>
</dbReference>
<dbReference type="Pfam" id="PF01841">
    <property type="entry name" value="Transglut_core"/>
    <property type="match status" value="1"/>
</dbReference>
<accession>A0ABS5GHF3</accession>
<protein>
    <submittedName>
        <fullName evidence="2">Transglutaminase family protein</fullName>
    </submittedName>
</protein>
<evidence type="ECO:0000313" key="2">
    <source>
        <dbReference type="EMBL" id="MBR1140454.1"/>
    </source>
</evidence>
<dbReference type="SUPFAM" id="SSF54001">
    <property type="entry name" value="Cysteine proteinases"/>
    <property type="match status" value="1"/>
</dbReference>
<dbReference type="EMBL" id="JAFCLK010000041">
    <property type="protein sequence ID" value="MBR1140454.1"/>
    <property type="molecule type" value="Genomic_DNA"/>
</dbReference>
<dbReference type="Proteomes" id="UP001314635">
    <property type="component" value="Unassembled WGS sequence"/>
</dbReference>
<dbReference type="InterPro" id="IPR002931">
    <property type="entry name" value="Transglutaminase-like"/>
</dbReference>
<organism evidence="2 3">
    <name type="scientific">Bradyrhizobium denitrificans</name>
    <dbReference type="NCBI Taxonomy" id="2734912"/>
    <lineage>
        <taxon>Bacteria</taxon>
        <taxon>Pseudomonadati</taxon>
        <taxon>Pseudomonadota</taxon>
        <taxon>Alphaproteobacteria</taxon>
        <taxon>Hyphomicrobiales</taxon>
        <taxon>Nitrobacteraceae</taxon>
        <taxon>Bradyrhizobium</taxon>
    </lineage>
</organism>
<gene>
    <name evidence="2" type="ORF">JQ619_32335</name>
</gene>
<keyword evidence="3" id="KW-1185">Reference proteome</keyword>
<evidence type="ECO:0000259" key="1">
    <source>
        <dbReference type="SMART" id="SM00460"/>
    </source>
</evidence>
<sequence length="274" mass="30108">MLIKVGFEIVYSAPAATPMVIMLSIHPSRFPDIVGTETITTEPNVPIKFYNDSFGNLCGRLVAPAGGVTFHGSAIVRDSGKPDETDPAAQQLPIEELPDELLLYLMPSRYCETDKLTDIAWSLFGSAPAGWARVQAICDFVHRHVTFGYEHAHAMKSAHDVYQQRAGVCRDFAHLALTFCRCMGIPARYCTGYLGDIGVPPDPAPMDFSGWFEVYLSGRWYTFDARHNIPRIGRILMATGRDAADVALSTSFGRMILTKFQVVSDEIVAARGAA</sequence>
<dbReference type="Gene3D" id="3.10.620.30">
    <property type="match status" value="1"/>
</dbReference>
<dbReference type="Gene3D" id="2.60.40.2250">
    <property type="match status" value="1"/>
</dbReference>
<dbReference type="RefSeq" id="WP_172236120.1">
    <property type="nucleotide sequence ID" value="NZ_JABFDP010000006.1"/>
</dbReference>
<dbReference type="SMART" id="SM00460">
    <property type="entry name" value="TGc"/>
    <property type="match status" value="1"/>
</dbReference>
<evidence type="ECO:0000313" key="3">
    <source>
        <dbReference type="Proteomes" id="UP001314635"/>
    </source>
</evidence>
<feature type="domain" description="Transglutaminase-like" evidence="1">
    <location>
        <begin position="161"/>
        <end position="227"/>
    </location>
</feature>
<name>A0ABS5GHF3_9BRAD</name>
<reference evidence="3" key="1">
    <citation type="journal article" date="2021" name="ISME J.">
        <title>Evolutionary origin and ecological implication of a unique nif island in free-living Bradyrhizobium lineages.</title>
        <authorList>
            <person name="Tao J."/>
        </authorList>
    </citation>
    <scope>NUCLEOTIDE SEQUENCE [LARGE SCALE GENOMIC DNA]</scope>
    <source>
        <strain evidence="3">SZCCT0094</strain>
    </source>
</reference>
<dbReference type="InterPro" id="IPR038765">
    <property type="entry name" value="Papain-like_cys_pep_sf"/>
</dbReference>